<dbReference type="EMBL" id="BMMF01000005">
    <property type="protein sequence ID" value="GGK31881.1"/>
    <property type="molecule type" value="Genomic_DNA"/>
</dbReference>
<dbReference type="NCBIfam" id="TIGR02033">
    <property type="entry name" value="D-hydantoinase"/>
    <property type="match status" value="1"/>
</dbReference>
<comment type="cofactor">
    <cofactor evidence="1">
        <name>Zn(2+)</name>
        <dbReference type="ChEBI" id="CHEBI:29105"/>
    </cofactor>
</comment>
<evidence type="ECO:0000256" key="3">
    <source>
        <dbReference type="ARBA" id="ARBA00022723"/>
    </source>
</evidence>
<evidence type="ECO:0000313" key="8">
    <source>
        <dbReference type="Proteomes" id="UP000600449"/>
    </source>
</evidence>
<dbReference type="GO" id="GO:0005829">
    <property type="term" value="C:cytosol"/>
    <property type="evidence" value="ECO:0007669"/>
    <property type="project" value="TreeGrafter"/>
</dbReference>
<evidence type="ECO:0000313" key="7">
    <source>
        <dbReference type="EMBL" id="GGK31881.1"/>
    </source>
</evidence>
<evidence type="ECO:0000256" key="4">
    <source>
        <dbReference type="ARBA" id="ARBA00022801"/>
    </source>
</evidence>
<dbReference type="SUPFAM" id="SSF51338">
    <property type="entry name" value="Composite domain of metallo-dependent hydrolases"/>
    <property type="match status" value="1"/>
</dbReference>
<dbReference type="Gene3D" id="3.20.20.140">
    <property type="entry name" value="Metal-dependent hydrolases"/>
    <property type="match status" value="1"/>
</dbReference>
<dbReference type="FunFam" id="3.20.20.140:FF:000174">
    <property type="entry name" value="Dihydropyrimidinase-related protein 2"/>
    <property type="match status" value="1"/>
</dbReference>
<dbReference type="GO" id="GO:0046872">
    <property type="term" value="F:metal ion binding"/>
    <property type="evidence" value="ECO:0007669"/>
    <property type="project" value="UniProtKB-KW"/>
</dbReference>
<dbReference type="InterPro" id="IPR050378">
    <property type="entry name" value="Metallo-dep_Hydrolases_sf"/>
</dbReference>
<organism evidence="7 8">
    <name type="scientific">Salinarimonas ramus</name>
    <dbReference type="NCBI Taxonomy" id="690164"/>
    <lineage>
        <taxon>Bacteria</taxon>
        <taxon>Pseudomonadati</taxon>
        <taxon>Pseudomonadota</taxon>
        <taxon>Alphaproteobacteria</taxon>
        <taxon>Hyphomicrobiales</taxon>
        <taxon>Salinarimonadaceae</taxon>
        <taxon>Salinarimonas</taxon>
    </lineage>
</organism>
<sequence length="476" mass="50547">MHDVVITGGLLATGAGSVHADLAIRDGTVAAIGADLGPARREIDATGRLVLPGGVDSHCHIEQLSGAGLMNADTFETATCSALMGGTTSTISFAAQHPGMRLSTVVADYEALAERGAMTDHAFHMIVSDVSGETLTHDLPALMAAGHRSIKLFTVYDKVRVGDAEILDVLWTAREHGGLVCVHAENDGLIRWMVRRLVESGRVAPHHHPISHPRAAEIEALSRTCRFAEFTGQPVMLFHVSCAEGVGVVREARGRGAPVVAETCPHYLFMTAADFADPPVEPAGLMCSPPQRESADQEALWAGLARGDLDLVSSDHAPYRLDESGKYANGRDAPFTRMANGMPGLETRLPLLFDAMVSKGRLGLDRFVALTSTRPAEIFGLTGKGRLLPGYDADVAIWDPAATRTFGANDLHDNTGYNPFAGRSVQGWPVTVLRRGEVVVEDGVLAARAGSGRRIPMAVSPAMTPQANPPAARLDP</sequence>
<dbReference type="Pfam" id="PF01979">
    <property type="entry name" value="Amidohydro_1"/>
    <property type="match status" value="1"/>
</dbReference>
<comment type="PTM">
    <text evidence="5">Carbamylation allows a single lysine to coordinate two divalent metal cations.</text>
</comment>
<dbReference type="Proteomes" id="UP000600449">
    <property type="component" value="Unassembled WGS sequence"/>
</dbReference>
<dbReference type="PANTHER" id="PTHR11647">
    <property type="entry name" value="HYDRANTOINASE/DIHYDROPYRIMIDINASE FAMILY MEMBER"/>
    <property type="match status" value="1"/>
</dbReference>
<feature type="modified residue" description="N6-carboxylysine" evidence="5">
    <location>
        <position position="151"/>
    </location>
</feature>
<reference evidence="7 8" key="1">
    <citation type="journal article" date="2014" name="Int. J. Syst. Evol. Microbiol.">
        <title>Complete genome sequence of Corynebacterium casei LMG S-19264T (=DSM 44701T), isolated from a smear-ripened cheese.</title>
        <authorList>
            <consortium name="US DOE Joint Genome Institute (JGI-PGF)"/>
            <person name="Walter F."/>
            <person name="Albersmeier A."/>
            <person name="Kalinowski J."/>
            <person name="Ruckert C."/>
        </authorList>
    </citation>
    <scope>NUCLEOTIDE SEQUENCE [LARGE SCALE GENOMIC DNA]</scope>
    <source>
        <strain evidence="7 8">CGMCC 1.9161</strain>
    </source>
</reference>
<dbReference type="GO" id="GO:0016812">
    <property type="term" value="F:hydrolase activity, acting on carbon-nitrogen (but not peptide) bonds, in cyclic amides"/>
    <property type="evidence" value="ECO:0007669"/>
    <property type="project" value="TreeGrafter"/>
</dbReference>
<dbReference type="InterPro" id="IPR011778">
    <property type="entry name" value="Hydantoinase/dihydroPyrase"/>
</dbReference>
<keyword evidence="8" id="KW-1185">Reference proteome</keyword>
<evidence type="ECO:0000259" key="6">
    <source>
        <dbReference type="Pfam" id="PF01979"/>
    </source>
</evidence>
<dbReference type="PANTHER" id="PTHR11647:SF1">
    <property type="entry name" value="COLLAPSIN RESPONSE MEDIATOR PROTEIN"/>
    <property type="match status" value="1"/>
</dbReference>
<name>A0A917Q6P1_9HYPH</name>
<dbReference type="SUPFAM" id="SSF51556">
    <property type="entry name" value="Metallo-dependent hydrolases"/>
    <property type="match status" value="1"/>
</dbReference>
<gene>
    <name evidence="7" type="ORF">GCM10011322_18130</name>
</gene>
<comment type="similarity">
    <text evidence="2">Belongs to the metallo-dependent hydrolases superfamily. Hydantoinase/dihydropyrimidinase family.</text>
</comment>
<keyword evidence="4" id="KW-0378">Hydrolase</keyword>
<keyword evidence="3" id="KW-0479">Metal-binding</keyword>
<dbReference type="Gene3D" id="2.30.40.10">
    <property type="entry name" value="Urease, subunit C, domain 1"/>
    <property type="match status" value="1"/>
</dbReference>
<evidence type="ECO:0000256" key="1">
    <source>
        <dbReference type="ARBA" id="ARBA00001947"/>
    </source>
</evidence>
<dbReference type="RefSeq" id="WP_188911936.1">
    <property type="nucleotide sequence ID" value="NZ_BMMF01000005.1"/>
</dbReference>
<evidence type="ECO:0000256" key="2">
    <source>
        <dbReference type="ARBA" id="ARBA00008829"/>
    </source>
</evidence>
<feature type="domain" description="Amidohydrolase-related" evidence="6">
    <location>
        <begin position="49"/>
        <end position="439"/>
    </location>
</feature>
<dbReference type="AlphaFoldDB" id="A0A917Q6P1"/>
<accession>A0A917Q6P1</accession>
<protein>
    <submittedName>
        <fullName evidence="7">Dihydropyrimidinase</fullName>
    </submittedName>
</protein>
<dbReference type="InterPro" id="IPR011059">
    <property type="entry name" value="Metal-dep_hydrolase_composite"/>
</dbReference>
<proteinExistence type="inferred from homology"/>
<dbReference type="InterPro" id="IPR032466">
    <property type="entry name" value="Metal_Hydrolase"/>
</dbReference>
<evidence type="ECO:0000256" key="5">
    <source>
        <dbReference type="PIRSR" id="PIRSR611778-50"/>
    </source>
</evidence>
<dbReference type="InterPro" id="IPR006680">
    <property type="entry name" value="Amidohydro-rel"/>
</dbReference>
<comment type="caution">
    <text evidence="7">The sequence shown here is derived from an EMBL/GenBank/DDBJ whole genome shotgun (WGS) entry which is preliminary data.</text>
</comment>